<comment type="caution">
    <text evidence="2">The sequence shown here is derived from an EMBL/GenBank/DDBJ whole genome shotgun (WGS) entry which is preliminary data.</text>
</comment>
<feature type="region of interest" description="Disordered" evidence="1">
    <location>
        <begin position="78"/>
        <end position="131"/>
    </location>
</feature>
<gene>
    <name evidence="2" type="ORF">PVAP13_7KG243900</name>
</gene>
<dbReference type="EMBL" id="CM029049">
    <property type="protein sequence ID" value="KAG2573267.1"/>
    <property type="molecule type" value="Genomic_DNA"/>
</dbReference>
<evidence type="ECO:0000256" key="1">
    <source>
        <dbReference type="SAM" id="MobiDB-lite"/>
    </source>
</evidence>
<accession>A0A8T0QDV8</accession>
<sequence>MPVLLLPGGPPRAGFPPPWWQASSPHRPSPRWPSSPTPSHSSMAELPVPVLDGAGAPLWGRQHGGVEVNRPAAEELATRRTARRGWRRRCTSRRATMAHSSGRRGGAGRGATRRRKGASSVRRRTGTTSAL</sequence>
<dbReference type="Proteomes" id="UP000823388">
    <property type="component" value="Chromosome 7K"/>
</dbReference>
<feature type="compositionally biased region" description="Basic residues" evidence="1">
    <location>
        <begin position="80"/>
        <end position="92"/>
    </location>
</feature>
<proteinExistence type="predicted"/>
<keyword evidence="3" id="KW-1185">Reference proteome</keyword>
<evidence type="ECO:0000313" key="3">
    <source>
        <dbReference type="Proteomes" id="UP000823388"/>
    </source>
</evidence>
<reference evidence="2" key="1">
    <citation type="submission" date="2020-05" db="EMBL/GenBank/DDBJ databases">
        <title>WGS assembly of Panicum virgatum.</title>
        <authorList>
            <person name="Lovell J.T."/>
            <person name="Jenkins J."/>
            <person name="Shu S."/>
            <person name="Juenger T.E."/>
            <person name="Schmutz J."/>
        </authorList>
    </citation>
    <scope>NUCLEOTIDE SEQUENCE</scope>
    <source>
        <strain evidence="2">AP13</strain>
    </source>
</reference>
<feature type="compositionally biased region" description="Basic residues" evidence="1">
    <location>
        <begin position="111"/>
        <end position="125"/>
    </location>
</feature>
<dbReference type="AlphaFoldDB" id="A0A8T0QDV8"/>
<protein>
    <submittedName>
        <fullName evidence="2">Uncharacterized protein</fullName>
    </submittedName>
</protein>
<evidence type="ECO:0000313" key="2">
    <source>
        <dbReference type="EMBL" id="KAG2573267.1"/>
    </source>
</evidence>
<name>A0A8T0QDV8_PANVG</name>
<feature type="region of interest" description="Disordered" evidence="1">
    <location>
        <begin position="1"/>
        <end position="47"/>
    </location>
</feature>
<organism evidence="2 3">
    <name type="scientific">Panicum virgatum</name>
    <name type="common">Blackwell switchgrass</name>
    <dbReference type="NCBI Taxonomy" id="38727"/>
    <lineage>
        <taxon>Eukaryota</taxon>
        <taxon>Viridiplantae</taxon>
        <taxon>Streptophyta</taxon>
        <taxon>Embryophyta</taxon>
        <taxon>Tracheophyta</taxon>
        <taxon>Spermatophyta</taxon>
        <taxon>Magnoliopsida</taxon>
        <taxon>Liliopsida</taxon>
        <taxon>Poales</taxon>
        <taxon>Poaceae</taxon>
        <taxon>PACMAD clade</taxon>
        <taxon>Panicoideae</taxon>
        <taxon>Panicodae</taxon>
        <taxon>Paniceae</taxon>
        <taxon>Panicinae</taxon>
        <taxon>Panicum</taxon>
        <taxon>Panicum sect. Hiantes</taxon>
    </lineage>
</organism>
<feature type="compositionally biased region" description="Pro residues" evidence="1">
    <location>
        <begin position="8"/>
        <end position="19"/>
    </location>
</feature>